<feature type="transmembrane region" description="Helical" evidence="1">
    <location>
        <begin position="103"/>
        <end position="125"/>
    </location>
</feature>
<keyword evidence="1" id="KW-0812">Transmembrane</keyword>
<dbReference type="RefSeq" id="WP_087076758.1">
    <property type="nucleotide sequence ID" value="NZ_CP020809.1"/>
</dbReference>
<feature type="transmembrane region" description="Helical" evidence="1">
    <location>
        <begin position="74"/>
        <end position="96"/>
    </location>
</feature>
<keyword evidence="1" id="KW-1133">Transmembrane helix</keyword>
<dbReference type="EMBL" id="CP020809">
    <property type="protein sequence ID" value="ART69546.1"/>
    <property type="molecule type" value="Genomic_DNA"/>
</dbReference>
<evidence type="ECO:0000313" key="3">
    <source>
        <dbReference type="Proteomes" id="UP000195331"/>
    </source>
</evidence>
<proteinExistence type="predicted"/>
<name>A0A1Y0C385_9MYCO</name>
<dbReference type="Pfam" id="PF19779">
    <property type="entry name" value="DUF6264"/>
    <property type="match status" value="1"/>
</dbReference>
<sequence>MVHDDPELQDAISRYAQRYRPKPRRGQAALTVALVVLHAALVVETWLSWLRMAQALEMCIADICGYPAAVDRTFWVAIPAGAALLVIDLAVTAYLMFRRRRAFVVPIAGCCVQLALFAVTALLLADAGSA</sequence>
<dbReference type="OrthoDB" id="4729787at2"/>
<organism evidence="2 3">
    <name type="scientific">Mycobacterium dioxanotrophicus</name>
    <dbReference type="NCBI Taxonomy" id="482462"/>
    <lineage>
        <taxon>Bacteria</taxon>
        <taxon>Bacillati</taxon>
        <taxon>Actinomycetota</taxon>
        <taxon>Actinomycetes</taxon>
        <taxon>Mycobacteriales</taxon>
        <taxon>Mycobacteriaceae</taxon>
        <taxon>Mycobacterium</taxon>
    </lineage>
</organism>
<protein>
    <submittedName>
        <fullName evidence="2">Uncharacterized protein</fullName>
    </submittedName>
</protein>
<reference evidence="2 3" key="1">
    <citation type="submission" date="2017-04" db="EMBL/GenBank/DDBJ databases">
        <title>Whole Genome Sequence of 1,4-Dioxane Degrading Bacterium Mycobacterium dioxanotrophicus PH-06.</title>
        <authorList>
            <person name="He Y."/>
        </authorList>
    </citation>
    <scope>NUCLEOTIDE SEQUENCE [LARGE SCALE GENOMIC DNA]</scope>
    <source>
        <strain evidence="2 3">PH-06</strain>
    </source>
</reference>
<evidence type="ECO:0000256" key="1">
    <source>
        <dbReference type="SAM" id="Phobius"/>
    </source>
</evidence>
<dbReference type="Proteomes" id="UP000195331">
    <property type="component" value="Chromosome"/>
</dbReference>
<keyword evidence="3" id="KW-1185">Reference proteome</keyword>
<feature type="transmembrane region" description="Helical" evidence="1">
    <location>
        <begin position="28"/>
        <end position="49"/>
    </location>
</feature>
<dbReference type="AlphaFoldDB" id="A0A1Y0C385"/>
<accession>A0A1Y0C385</accession>
<evidence type="ECO:0000313" key="2">
    <source>
        <dbReference type="EMBL" id="ART69546.1"/>
    </source>
</evidence>
<keyword evidence="1" id="KW-0472">Membrane</keyword>
<gene>
    <name evidence="2" type="ORF">BTO20_13955</name>
</gene>
<dbReference type="InterPro" id="IPR046231">
    <property type="entry name" value="DUF6264"/>
</dbReference>
<dbReference type="KEGG" id="mdx:BTO20_13955"/>